<dbReference type="AlphaFoldDB" id="A0A6H1ZL89"/>
<evidence type="ECO:0000313" key="2">
    <source>
        <dbReference type="EMBL" id="QJA48087.1"/>
    </source>
</evidence>
<dbReference type="Pfam" id="PF03161">
    <property type="entry name" value="LAGLIDADG_2"/>
    <property type="match status" value="1"/>
</dbReference>
<dbReference type="InterPro" id="IPR004860">
    <property type="entry name" value="LAGLIDADG_dom"/>
</dbReference>
<name>A0A6H1ZL89_9ZZZZ</name>
<keyword evidence="2" id="KW-0378">Hydrolase</keyword>
<gene>
    <name evidence="2" type="ORF">TM448A00831_0018</name>
    <name evidence="3" type="ORF">TM448B00682_0007</name>
</gene>
<dbReference type="Gene3D" id="3.10.28.10">
    <property type="entry name" value="Homing endonucleases"/>
    <property type="match status" value="1"/>
</dbReference>
<feature type="domain" description="Homing endonuclease LAGLIDADG" evidence="1">
    <location>
        <begin position="14"/>
        <end position="188"/>
    </location>
</feature>
<organism evidence="2">
    <name type="scientific">viral metagenome</name>
    <dbReference type="NCBI Taxonomy" id="1070528"/>
    <lineage>
        <taxon>unclassified sequences</taxon>
        <taxon>metagenomes</taxon>
        <taxon>organismal metagenomes</taxon>
    </lineage>
</organism>
<evidence type="ECO:0000313" key="3">
    <source>
        <dbReference type="EMBL" id="QJH96313.1"/>
    </source>
</evidence>
<evidence type="ECO:0000259" key="1">
    <source>
        <dbReference type="Pfam" id="PF03161"/>
    </source>
</evidence>
<sequence length="208" mass="24865">MKKNKKFYIVCSLAIGDGCLRQRRNTEKAELDIAHHIKHQDYIEYKARIMRDVGMRTNGMIKNRVGNTQYRVYSNSTYLNYCVYRKLYDNKQKIFTNGMLKNLDKWSLAILWMDDGCLSFRKSKRKDGSIYRYKFGSIATNSFNKENNEKILKWLEKFEITGYLRKDNRFSEENKYSIVFNRDNVNKLIEIVSPIVKNIPSMKYKIRD</sequence>
<accession>A0A6H1ZL89</accession>
<protein>
    <submittedName>
        <fullName evidence="2">Putative homing endonuclease</fullName>
    </submittedName>
</protein>
<reference evidence="2" key="1">
    <citation type="submission" date="2020-03" db="EMBL/GenBank/DDBJ databases">
        <title>The deep terrestrial virosphere.</title>
        <authorList>
            <person name="Holmfeldt K."/>
            <person name="Nilsson E."/>
            <person name="Simone D."/>
            <person name="Lopez-Fernandez M."/>
            <person name="Wu X."/>
            <person name="de Brujin I."/>
            <person name="Lundin D."/>
            <person name="Andersson A."/>
            <person name="Bertilsson S."/>
            <person name="Dopson M."/>
        </authorList>
    </citation>
    <scope>NUCLEOTIDE SEQUENCE</scope>
    <source>
        <strain evidence="2">TM448A00831</strain>
        <strain evidence="3">TM448B00682</strain>
    </source>
</reference>
<dbReference type="EMBL" id="MT144647">
    <property type="protein sequence ID" value="QJH96313.1"/>
    <property type="molecule type" value="Genomic_DNA"/>
</dbReference>
<keyword evidence="2" id="KW-0255">Endonuclease</keyword>
<proteinExistence type="predicted"/>
<dbReference type="GO" id="GO:0004519">
    <property type="term" value="F:endonuclease activity"/>
    <property type="evidence" value="ECO:0007669"/>
    <property type="project" value="UniProtKB-KW"/>
</dbReference>
<dbReference type="SUPFAM" id="SSF55608">
    <property type="entry name" value="Homing endonucleases"/>
    <property type="match status" value="1"/>
</dbReference>
<keyword evidence="2" id="KW-0540">Nuclease</keyword>
<dbReference type="InterPro" id="IPR027434">
    <property type="entry name" value="Homing_endonucl"/>
</dbReference>
<dbReference type="EMBL" id="MT144070">
    <property type="protein sequence ID" value="QJA48087.1"/>
    <property type="molecule type" value="Genomic_DNA"/>
</dbReference>